<gene>
    <name evidence="2" type="ORF">BgAZ_302300</name>
</gene>
<evidence type="ECO:0000313" key="2">
    <source>
        <dbReference type="EMBL" id="KAK1442712.1"/>
    </source>
</evidence>
<sequence>MKRFSSSPSPDTTASAMSLYSTPGSTTVFSDISRMDSLTPRQLRVLLQDAVTARVSEKMFWAKAAACCMNLSSKFKFFDSLYVLECFAKVKLEDRTLILELARHLVPQVGQMEIRHYIQTINVFGQFGKFPEQLFMEVFYCLMRDSEKMYAQEYADLFLSLSKWEIRNSQLLAAVCRALCKNISMIRYPQLCQIASCARSLEIGDQTFYLILDEWQQKELKMMTFQELLDAVKQLRIQEVKWEPYEEMLMKEFIQQSKCLNGAEGISQLADPFDCLNFLRITGSLSKEFLLSLTQWCADSVHNPPTRSQKRPESHDLVNLYNMVLEYNVDKTYIDKAVLKFVTSKGGLQLRTPKPIPTQYKPSRKYVYADDPSEPGKRRAPLHLTEDDIDEVTPEEAMESVSRREESETISRILDEMEDLPRGIEFKKQKKPSTQSCGKASFRLKEKTQKHKNVAATSLL</sequence>
<evidence type="ECO:0000256" key="1">
    <source>
        <dbReference type="SAM" id="MobiDB-lite"/>
    </source>
</evidence>
<reference evidence="2" key="1">
    <citation type="submission" date="2023-08" db="EMBL/GenBank/DDBJ databases">
        <title>Draft sequence of the Babesia gibsoni genome.</title>
        <authorList>
            <person name="Yamagishi J.Y."/>
            <person name="Xuan X.X."/>
        </authorList>
    </citation>
    <scope>NUCLEOTIDE SEQUENCE</scope>
    <source>
        <strain evidence="2">Azabu</strain>
    </source>
</reference>
<dbReference type="Proteomes" id="UP001230268">
    <property type="component" value="Unassembled WGS sequence"/>
</dbReference>
<proteinExistence type="predicted"/>
<dbReference type="EMBL" id="JAVEPI010000003">
    <property type="protein sequence ID" value="KAK1442712.1"/>
    <property type="molecule type" value="Genomic_DNA"/>
</dbReference>
<feature type="region of interest" description="Disordered" evidence="1">
    <location>
        <begin position="421"/>
        <end position="460"/>
    </location>
</feature>
<name>A0AAD8PDT8_BABGI</name>
<feature type="compositionally biased region" description="Acidic residues" evidence="1">
    <location>
        <begin position="387"/>
        <end position="398"/>
    </location>
</feature>
<accession>A0AAD8PDT8</accession>
<protein>
    <submittedName>
        <fullName evidence="2">Uncharacterized protein</fullName>
    </submittedName>
</protein>
<evidence type="ECO:0000313" key="3">
    <source>
        <dbReference type="Proteomes" id="UP001230268"/>
    </source>
</evidence>
<keyword evidence="3" id="KW-1185">Reference proteome</keyword>
<comment type="caution">
    <text evidence="2">The sequence shown here is derived from an EMBL/GenBank/DDBJ whole genome shotgun (WGS) entry which is preliminary data.</text>
</comment>
<organism evidence="2 3">
    <name type="scientific">Babesia gibsoni</name>
    <dbReference type="NCBI Taxonomy" id="33632"/>
    <lineage>
        <taxon>Eukaryota</taxon>
        <taxon>Sar</taxon>
        <taxon>Alveolata</taxon>
        <taxon>Apicomplexa</taxon>
        <taxon>Aconoidasida</taxon>
        <taxon>Piroplasmida</taxon>
        <taxon>Babesiidae</taxon>
        <taxon>Babesia</taxon>
    </lineage>
</organism>
<feature type="region of interest" description="Disordered" evidence="1">
    <location>
        <begin position="353"/>
        <end position="409"/>
    </location>
</feature>
<dbReference type="AlphaFoldDB" id="A0AAD8PDT8"/>